<reference evidence="2" key="1">
    <citation type="journal article" date="2022" name="Proc. Natl. Acad. Sci. U.S.A.">
        <title>Life cycle and functional genomics of the unicellular red alga Galdieria for elucidating algal and plant evolution and industrial use.</title>
        <authorList>
            <person name="Hirooka S."/>
            <person name="Itabashi T."/>
            <person name="Ichinose T.M."/>
            <person name="Onuma R."/>
            <person name="Fujiwara T."/>
            <person name="Yamashita S."/>
            <person name="Jong L.W."/>
            <person name="Tomita R."/>
            <person name="Iwane A.H."/>
            <person name="Miyagishima S.Y."/>
        </authorList>
    </citation>
    <scope>NUCLEOTIDE SEQUENCE</scope>
    <source>
        <strain evidence="2">NBRC 102759</strain>
    </source>
</reference>
<reference evidence="2" key="2">
    <citation type="submission" date="2022-01" db="EMBL/GenBank/DDBJ databases">
        <authorList>
            <person name="Hirooka S."/>
            <person name="Miyagishima S.Y."/>
        </authorList>
    </citation>
    <scope>NUCLEOTIDE SEQUENCE</scope>
    <source>
        <strain evidence="2">NBRC 102759</strain>
    </source>
</reference>
<gene>
    <name evidence="2" type="ORF">GpartN1_g3217.t1</name>
</gene>
<dbReference type="AlphaFoldDB" id="A0A9C7UQ97"/>
<dbReference type="EMBL" id="BQMJ01000024">
    <property type="protein sequence ID" value="GJQ11426.1"/>
    <property type="molecule type" value="Genomic_DNA"/>
</dbReference>
<keyword evidence="1" id="KW-0732">Signal</keyword>
<comment type="caution">
    <text evidence="2">The sequence shown here is derived from an EMBL/GenBank/DDBJ whole genome shotgun (WGS) entry which is preliminary data.</text>
</comment>
<keyword evidence="3" id="KW-1185">Reference proteome</keyword>
<name>A0A9C7UQ97_9RHOD</name>
<dbReference type="OrthoDB" id="10493198at2759"/>
<feature type="signal peptide" evidence="1">
    <location>
        <begin position="1"/>
        <end position="17"/>
    </location>
</feature>
<dbReference type="PROSITE" id="PS51257">
    <property type="entry name" value="PROKAR_LIPOPROTEIN"/>
    <property type="match status" value="1"/>
</dbReference>
<protein>
    <submittedName>
        <fullName evidence="2">Uncharacterized protein</fullName>
    </submittedName>
</protein>
<evidence type="ECO:0000256" key="1">
    <source>
        <dbReference type="SAM" id="SignalP"/>
    </source>
</evidence>
<proteinExistence type="predicted"/>
<sequence length="177" mass="19896">MMKFAVFLLLFIPVAFSCSLHGPDEGSIKNLINTITHDVTTLQNYMQQRQAVYRCIFETCPVCEAVHEIPSFIPSPTSSSEELSAEQRIIVELQLIDSQRRAVDDAIFNVQLKPECELCLQCALDQSAFQCQAVTFSASATSSSFQSQQTQKQIPVFSSTVIPRPTRERNQTRFLVV</sequence>
<evidence type="ECO:0000313" key="3">
    <source>
        <dbReference type="Proteomes" id="UP001061958"/>
    </source>
</evidence>
<dbReference type="Proteomes" id="UP001061958">
    <property type="component" value="Unassembled WGS sequence"/>
</dbReference>
<evidence type="ECO:0000313" key="2">
    <source>
        <dbReference type="EMBL" id="GJQ11426.1"/>
    </source>
</evidence>
<accession>A0A9C7UQ97</accession>
<organism evidence="2 3">
    <name type="scientific">Galdieria partita</name>
    <dbReference type="NCBI Taxonomy" id="83374"/>
    <lineage>
        <taxon>Eukaryota</taxon>
        <taxon>Rhodophyta</taxon>
        <taxon>Bangiophyceae</taxon>
        <taxon>Galdieriales</taxon>
        <taxon>Galdieriaceae</taxon>
        <taxon>Galdieria</taxon>
    </lineage>
</organism>
<feature type="chain" id="PRO_5039007265" evidence="1">
    <location>
        <begin position="18"/>
        <end position="177"/>
    </location>
</feature>